<dbReference type="Proteomes" id="UP000199205">
    <property type="component" value="Unassembled WGS sequence"/>
</dbReference>
<dbReference type="RefSeq" id="WP_034507606.1">
    <property type="nucleotide sequence ID" value="NZ_FMAF01000001.1"/>
</dbReference>
<evidence type="ECO:0000313" key="1">
    <source>
        <dbReference type="EMBL" id="SCB07199.1"/>
    </source>
</evidence>
<gene>
    <name evidence="1" type="ORF">GA0061101_10152</name>
</gene>
<dbReference type="AlphaFoldDB" id="A0A1C3TVC3"/>
<evidence type="ECO:0000313" key="2">
    <source>
        <dbReference type="Proteomes" id="UP000199205"/>
    </source>
</evidence>
<sequence>MLETPIHPRDLPLFSDDLDRLEKVLDAVCQDRGMNPRSPEAERLGALIIQLYRQGVKDDAKLLALARAYF</sequence>
<dbReference type="EMBL" id="FMAF01000001">
    <property type="protein sequence ID" value="SCB07199.1"/>
    <property type="molecule type" value="Genomic_DNA"/>
</dbReference>
<organism evidence="1 2">
    <name type="scientific">Rhizobium lusitanum</name>
    <dbReference type="NCBI Taxonomy" id="293958"/>
    <lineage>
        <taxon>Bacteria</taxon>
        <taxon>Pseudomonadati</taxon>
        <taxon>Pseudomonadota</taxon>
        <taxon>Alphaproteobacteria</taxon>
        <taxon>Hyphomicrobiales</taxon>
        <taxon>Rhizobiaceae</taxon>
        <taxon>Rhizobium/Agrobacterium group</taxon>
        <taxon>Rhizobium</taxon>
    </lineage>
</organism>
<accession>A0A1C3TVC3</accession>
<dbReference type="OrthoDB" id="8400796at2"/>
<proteinExistence type="predicted"/>
<name>A0A1C3TVC3_9HYPH</name>
<protein>
    <submittedName>
        <fullName evidence="1">Uncharacterized protein</fullName>
    </submittedName>
</protein>
<reference evidence="2" key="1">
    <citation type="submission" date="2016-08" db="EMBL/GenBank/DDBJ databases">
        <authorList>
            <person name="Varghese N."/>
            <person name="Submissions Spin"/>
        </authorList>
    </citation>
    <scope>NUCLEOTIDE SEQUENCE [LARGE SCALE GENOMIC DNA]</scope>
    <source>
        <strain evidence="2">P1-7</strain>
    </source>
</reference>